<reference evidence="3 4" key="1">
    <citation type="journal article" date="2015" name="Nature">
        <title>rRNA introns, odd ribosomes, and small enigmatic genomes across a large radiation of phyla.</title>
        <authorList>
            <person name="Brown C.T."/>
            <person name="Hug L.A."/>
            <person name="Thomas B.C."/>
            <person name="Sharon I."/>
            <person name="Castelle C.J."/>
            <person name="Singh A."/>
            <person name="Wilkins M.J."/>
            <person name="Williams K.H."/>
            <person name="Banfield J.F."/>
        </authorList>
    </citation>
    <scope>NUCLEOTIDE SEQUENCE [LARGE SCALE GENOMIC DNA]</scope>
</reference>
<accession>A0A0G1A8D7</accession>
<dbReference type="EMBL" id="LCDO01000002">
    <property type="protein sequence ID" value="KKS57295.1"/>
    <property type="molecule type" value="Genomic_DNA"/>
</dbReference>
<proteinExistence type="predicted"/>
<evidence type="ECO:0000256" key="1">
    <source>
        <dbReference type="SAM" id="Coils"/>
    </source>
</evidence>
<organism evidence="3 4">
    <name type="scientific">Candidatus Magasanikbacteria bacterium GW2011_GWA2_42_32</name>
    <dbReference type="NCBI Taxonomy" id="1619039"/>
    <lineage>
        <taxon>Bacteria</taxon>
        <taxon>Candidatus Magasanikiibacteriota</taxon>
    </lineage>
</organism>
<keyword evidence="1" id="KW-0175">Coiled coil</keyword>
<sequence length="148" mass="17527">MIREVKRPLDPNLYKPDGSRRTADFKGVLIDWEARDAEKTQRQAEEKKDEQERKKTVLETQKAVFEERIEQLTDQIREAKRLISVNEIHRQEIRSRRGDAFVQEIKIKQAEATIIKATEDIAEVRSKVRDLRRRLDFLLETEEKQAVA</sequence>
<feature type="coiled-coil region" evidence="1">
    <location>
        <begin position="107"/>
        <end position="141"/>
    </location>
</feature>
<evidence type="ECO:0000256" key="2">
    <source>
        <dbReference type="SAM" id="MobiDB-lite"/>
    </source>
</evidence>
<feature type="coiled-coil region" evidence="1">
    <location>
        <begin position="34"/>
        <end position="82"/>
    </location>
</feature>
<evidence type="ECO:0000313" key="4">
    <source>
        <dbReference type="Proteomes" id="UP000034837"/>
    </source>
</evidence>
<dbReference type="Proteomes" id="UP000034837">
    <property type="component" value="Unassembled WGS sequence"/>
</dbReference>
<dbReference type="AlphaFoldDB" id="A0A0G1A8D7"/>
<feature type="region of interest" description="Disordered" evidence="2">
    <location>
        <begin position="1"/>
        <end position="21"/>
    </location>
</feature>
<name>A0A0G1A8D7_9BACT</name>
<comment type="caution">
    <text evidence="3">The sequence shown here is derived from an EMBL/GenBank/DDBJ whole genome shotgun (WGS) entry which is preliminary data.</text>
</comment>
<evidence type="ECO:0000313" key="3">
    <source>
        <dbReference type="EMBL" id="KKS57295.1"/>
    </source>
</evidence>
<protein>
    <submittedName>
        <fullName evidence="3">Uncharacterized protein</fullName>
    </submittedName>
</protein>
<gene>
    <name evidence="3" type="ORF">UV20_C0002G0084</name>
</gene>